<dbReference type="PROSITE" id="PS51318">
    <property type="entry name" value="TAT"/>
    <property type="match status" value="1"/>
</dbReference>
<proteinExistence type="inferred from homology"/>
<dbReference type="InterPro" id="IPR000914">
    <property type="entry name" value="SBP_5_dom"/>
</dbReference>
<reference evidence="6" key="2">
    <citation type="journal article" date="2021" name="Syst. Appl. Microbiol.">
        <title>Roseomonas hellenica sp. nov., isolated from roots of wild-growing Alkanna tinctoria.</title>
        <authorList>
            <person name="Rat A."/>
            <person name="Naranjo H.D."/>
            <person name="Lebbe L."/>
            <person name="Cnockaert M."/>
            <person name="Krigas N."/>
            <person name="Grigoriadou K."/>
            <person name="Maloupa E."/>
            <person name="Willems A."/>
        </authorList>
    </citation>
    <scope>NUCLEOTIDE SEQUENCE</scope>
    <source>
        <strain evidence="6">LMG 31228</strain>
    </source>
</reference>
<dbReference type="GO" id="GO:0015833">
    <property type="term" value="P:peptide transport"/>
    <property type="evidence" value="ECO:0007669"/>
    <property type="project" value="TreeGrafter"/>
</dbReference>
<dbReference type="PANTHER" id="PTHR30290">
    <property type="entry name" value="PERIPLASMIC BINDING COMPONENT OF ABC TRANSPORTER"/>
    <property type="match status" value="1"/>
</dbReference>
<gene>
    <name evidence="6" type="ORF">GXW74_01905</name>
</gene>
<dbReference type="Pfam" id="PF00496">
    <property type="entry name" value="SBP_bac_5"/>
    <property type="match status" value="1"/>
</dbReference>
<evidence type="ECO:0000259" key="5">
    <source>
        <dbReference type="Pfam" id="PF00496"/>
    </source>
</evidence>
<comment type="similarity">
    <text evidence="2">Belongs to the bacterial solute-binding protein 5 family.</text>
</comment>
<dbReference type="EMBL" id="JAAEDL010000001">
    <property type="protein sequence ID" value="MBR0679226.1"/>
    <property type="molecule type" value="Genomic_DNA"/>
</dbReference>
<accession>A0A9X9X690</accession>
<evidence type="ECO:0000313" key="7">
    <source>
        <dbReference type="Proteomes" id="UP001138709"/>
    </source>
</evidence>
<feature type="domain" description="Solute-binding protein family 5" evidence="5">
    <location>
        <begin position="75"/>
        <end position="436"/>
    </location>
</feature>
<evidence type="ECO:0000256" key="1">
    <source>
        <dbReference type="ARBA" id="ARBA00004418"/>
    </source>
</evidence>
<evidence type="ECO:0000256" key="2">
    <source>
        <dbReference type="ARBA" id="ARBA00005695"/>
    </source>
</evidence>
<dbReference type="CDD" id="cd08502">
    <property type="entry name" value="PBP2_NikA_DppA_OppA_like_16"/>
    <property type="match status" value="1"/>
</dbReference>
<dbReference type="InterPro" id="IPR030678">
    <property type="entry name" value="Peptide/Ni-bd"/>
</dbReference>
<feature type="chain" id="PRO_5040856396" evidence="4">
    <location>
        <begin position="21"/>
        <end position="530"/>
    </location>
</feature>
<name>A0A9X9X690_9PROT</name>
<dbReference type="GO" id="GO:1904680">
    <property type="term" value="F:peptide transmembrane transporter activity"/>
    <property type="evidence" value="ECO:0007669"/>
    <property type="project" value="TreeGrafter"/>
</dbReference>
<dbReference type="Gene3D" id="3.10.105.10">
    <property type="entry name" value="Dipeptide-binding Protein, Domain 3"/>
    <property type="match status" value="1"/>
</dbReference>
<comment type="caution">
    <text evidence="6">The sequence shown here is derived from an EMBL/GenBank/DDBJ whole genome shotgun (WGS) entry which is preliminary data.</text>
</comment>
<keyword evidence="7" id="KW-1185">Reference proteome</keyword>
<protein>
    <submittedName>
        <fullName evidence="6">ABC transporter substrate-binding protein</fullName>
    </submittedName>
</protein>
<keyword evidence="3 4" id="KW-0732">Signal</keyword>
<dbReference type="RefSeq" id="WP_211844568.1">
    <property type="nucleotide sequence ID" value="NZ_JAAEDL010000001.1"/>
</dbReference>
<dbReference type="GO" id="GO:0030288">
    <property type="term" value="C:outer membrane-bounded periplasmic space"/>
    <property type="evidence" value="ECO:0007669"/>
    <property type="project" value="UniProtKB-ARBA"/>
</dbReference>
<evidence type="ECO:0000313" key="6">
    <source>
        <dbReference type="EMBL" id="MBR0679226.1"/>
    </source>
</evidence>
<dbReference type="Gene3D" id="3.40.190.10">
    <property type="entry name" value="Periplasmic binding protein-like II"/>
    <property type="match status" value="1"/>
</dbReference>
<feature type="signal peptide" evidence="4">
    <location>
        <begin position="1"/>
        <end position="20"/>
    </location>
</feature>
<dbReference type="AlphaFoldDB" id="A0A9X9X690"/>
<comment type="subcellular location">
    <subcellularLocation>
        <location evidence="1">Periplasm</location>
    </subcellularLocation>
</comment>
<dbReference type="Proteomes" id="UP001138709">
    <property type="component" value="Unassembled WGS sequence"/>
</dbReference>
<dbReference type="SUPFAM" id="SSF53850">
    <property type="entry name" value="Periplasmic binding protein-like II"/>
    <property type="match status" value="1"/>
</dbReference>
<dbReference type="InterPro" id="IPR039424">
    <property type="entry name" value="SBP_5"/>
</dbReference>
<reference evidence="6" key="1">
    <citation type="submission" date="2020-01" db="EMBL/GenBank/DDBJ databases">
        <authorList>
            <person name="Rat A."/>
        </authorList>
    </citation>
    <scope>NUCLEOTIDE SEQUENCE</scope>
    <source>
        <strain evidence="6">LMG 31228</strain>
    </source>
</reference>
<dbReference type="PANTHER" id="PTHR30290:SF38">
    <property type="entry name" value="D,D-DIPEPTIDE-BINDING PERIPLASMIC PROTEIN DDPA-RELATED"/>
    <property type="match status" value="1"/>
</dbReference>
<dbReference type="InterPro" id="IPR006311">
    <property type="entry name" value="TAT_signal"/>
</dbReference>
<evidence type="ECO:0000256" key="3">
    <source>
        <dbReference type="ARBA" id="ARBA00022729"/>
    </source>
</evidence>
<organism evidence="6 7">
    <name type="scientific">Neoroseomonas eburnea</name>
    <dbReference type="NCBI Taxonomy" id="1346889"/>
    <lineage>
        <taxon>Bacteria</taxon>
        <taxon>Pseudomonadati</taxon>
        <taxon>Pseudomonadota</taxon>
        <taxon>Alphaproteobacteria</taxon>
        <taxon>Acetobacterales</taxon>
        <taxon>Acetobacteraceae</taxon>
        <taxon>Neoroseomonas</taxon>
    </lineage>
</organism>
<dbReference type="PIRSF" id="PIRSF002741">
    <property type="entry name" value="MppA"/>
    <property type="match status" value="1"/>
</dbReference>
<evidence type="ECO:0000256" key="4">
    <source>
        <dbReference type="SAM" id="SignalP"/>
    </source>
</evidence>
<dbReference type="GO" id="GO:0043190">
    <property type="term" value="C:ATP-binding cassette (ABC) transporter complex"/>
    <property type="evidence" value="ECO:0007669"/>
    <property type="project" value="InterPro"/>
</dbReference>
<sequence>MQRRHLLAGAAALAGGPARAALGQGTAGAARVLKFVPQADPGALDPIVTTAYATRHHGFAVWDTLYGFNQDYAAEPQMAEGHSVENDGRRVTIRLREGLKFHDGEPVRAADCVASIRRWAARDPLGQVLIARTEELSAPDDRTILFRLSRPFALLLDALAKPTPPVCFIMPERLAATPPTRPVTEIVGSGPFRFLADERVPGRRAVYERFADYVPRPEGVPTWTAGPKRVHLDRVEWHVMPDPGSAAAALQAGEVDWWENPIGDIQATLRRNRNIVLEILDPTGFVGIARFNHLHPPFDRPAIRRALLGAVDQEAFMTAVVGSDRSLWRDDVGIFAPGTPLANDEGMAVLTGARDVEKAKREIAEAGYGGEKAVLLAASDFPTLSALANTGAEMLRRAGIEVELVSADWASVVQRRARRDPPAAGGWSMFFTFWSGLDLANPGVHQALRGTGERAWFGWPTMPRMEELRAQWFDAPDLAAQQRVAREIQAEALREVPYLPLGQYFQATAYRRGISGMLKGPPLFWNLQRS</sequence>